<organism evidence="4 5">
    <name type="scientific">Gluconobacter japonicus</name>
    <dbReference type="NCBI Taxonomy" id="376620"/>
    <lineage>
        <taxon>Bacteria</taxon>
        <taxon>Pseudomonadati</taxon>
        <taxon>Pseudomonadota</taxon>
        <taxon>Alphaproteobacteria</taxon>
        <taxon>Acetobacterales</taxon>
        <taxon>Acetobacteraceae</taxon>
        <taxon>Gluconobacter</taxon>
    </lineage>
</organism>
<comment type="similarity">
    <text evidence="1">Belongs to the DadA oxidoreductase family.</text>
</comment>
<comment type="caution">
    <text evidence="4">The sequence shown here is derived from an EMBL/GenBank/DDBJ whole genome shotgun (WGS) entry which is preliminary data.</text>
</comment>
<dbReference type="GO" id="GO:0005886">
    <property type="term" value="C:plasma membrane"/>
    <property type="evidence" value="ECO:0007669"/>
    <property type="project" value="TreeGrafter"/>
</dbReference>
<dbReference type="EMBL" id="JABCQN010000003">
    <property type="protein sequence ID" value="MBF0871009.1"/>
    <property type="molecule type" value="Genomic_DNA"/>
</dbReference>
<name>A0A9Q2IMP4_GLUJA</name>
<accession>A0A9Q2IMP4</accession>
<dbReference type="SUPFAM" id="SSF51905">
    <property type="entry name" value="FAD/NAD(P)-binding domain"/>
    <property type="match status" value="1"/>
</dbReference>
<sequence length="406" mass="44175">MKQHIAVIGGGVIGLSTAFALIRAGHNVTLIEQNEDVGLGASYANGGQLSYRYVSPLADAGIPRQALGWIMKSGSPVSLRLRVDPTQWRWMLSFLAACNRSTNRKNAKILLQLGLEGQTEMATWRAEGLEGYFWRQAGKLVLYRQNKVFQKAVSAIQNPTLERAFSPKDCAKIEPAFAHLAPDLAGGIFSPEDEVADSYLFCKALKTSLLSNPQFRYLPGKAALKPETDKHCMLTVDDVGYAVDRIVLAAGLNSREIVAPLGIRLPLYGLKGYSLTLRPSPEKLPSISVTDYDNRVVYARLGDTLRVAAMVDIGAEDRSLTPTRLTSLRHLVRRTLPGLNSNNLPDSPWAGLRPATPTGVPIIGHSRYENLLFNVGHGALGFTLAAGSAARITKLIDQAHPEGIQK</sequence>
<dbReference type="PANTHER" id="PTHR13847:SF280">
    <property type="entry name" value="D-AMINO ACID DEHYDROGENASE"/>
    <property type="match status" value="1"/>
</dbReference>
<gene>
    <name evidence="4" type="ORF">HKD32_09135</name>
</gene>
<dbReference type="Gene3D" id="3.50.50.60">
    <property type="entry name" value="FAD/NAD(P)-binding domain"/>
    <property type="match status" value="2"/>
</dbReference>
<dbReference type="Pfam" id="PF01266">
    <property type="entry name" value="DAO"/>
    <property type="match status" value="1"/>
</dbReference>
<dbReference type="AlphaFoldDB" id="A0A9Q2IMP4"/>
<dbReference type="InterPro" id="IPR006076">
    <property type="entry name" value="FAD-dep_OxRdtase"/>
</dbReference>
<feature type="domain" description="FAD dependent oxidoreductase" evidence="3">
    <location>
        <begin position="5"/>
        <end position="394"/>
    </location>
</feature>
<dbReference type="Gene3D" id="3.30.9.10">
    <property type="entry name" value="D-Amino Acid Oxidase, subunit A, domain 2"/>
    <property type="match status" value="1"/>
</dbReference>
<reference evidence="4" key="2">
    <citation type="submission" date="2020-11" db="EMBL/GenBank/DDBJ databases">
        <title>Description of novel Gluconobacter species.</title>
        <authorList>
            <person name="Cleenwerck I."/>
            <person name="Cnockaert M."/>
            <person name="Borremans W."/>
            <person name="Wieme A.D."/>
            <person name="De Vuyst L."/>
            <person name="Vandamme P."/>
        </authorList>
    </citation>
    <scope>NUCLEOTIDE SEQUENCE</scope>
    <source>
        <strain evidence="4">R71697</strain>
    </source>
</reference>
<evidence type="ECO:0000259" key="3">
    <source>
        <dbReference type="Pfam" id="PF01266"/>
    </source>
</evidence>
<evidence type="ECO:0000313" key="4">
    <source>
        <dbReference type="EMBL" id="MBF0871009.1"/>
    </source>
</evidence>
<dbReference type="GO" id="GO:0005737">
    <property type="term" value="C:cytoplasm"/>
    <property type="evidence" value="ECO:0007669"/>
    <property type="project" value="TreeGrafter"/>
</dbReference>
<reference evidence="4" key="1">
    <citation type="submission" date="2020-04" db="EMBL/GenBank/DDBJ databases">
        <authorList>
            <person name="Sombolestani A."/>
        </authorList>
    </citation>
    <scope>NUCLEOTIDE SEQUENCE</scope>
    <source>
        <strain evidence="4">R71697</strain>
    </source>
</reference>
<dbReference type="Proteomes" id="UP000661006">
    <property type="component" value="Unassembled WGS sequence"/>
</dbReference>
<dbReference type="GeneID" id="81474861"/>
<dbReference type="GO" id="GO:0055130">
    <property type="term" value="P:D-alanine catabolic process"/>
    <property type="evidence" value="ECO:0007669"/>
    <property type="project" value="TreeGrafter"/>
</dbReference>
<dbReference type="InterPro" id="IPR036188">
    <property type="entry name" value="FAD/NAD-bd_sf"/>
</dbReference>
<evidence type="ECO:0000256" key="2">
    <source>
        <dbReference type="ARBA" id="ARBA00023002"/>
    </source>
</evidence>
<dbReference type="PANTHER" id="PTHR13847">
    <property type="entry name" value="SARCOSINE DEHYDROGENASE-RELATED"/>
    <property type="match status" value="1"/>
</dbReference>
<evidence type="ECO:0000313" key="5">
    <source>
        <dbReference type="Proteomes" id="UP000661006"/>
    </source>
</evidence>
<proteinExistence type="inferred from homology"/>
<protein>
    <submittedName>
        <fullName evidence="4">FAD-dependent oxidoreductase</fullName>
    </submittedName>
</protein>
<dbReference type="SUPFAM" id="SSF54373">
    <property type="entry name" value="FAD-linked reductases, C-terminal domain"/>
    <property type="match status" value="1"/>
</dbReference>
<dbReference type="GO" id="GO:0008718">
    <property type="term" value="F:D-amino-acid dehydrogenase activity"/>
    <property type="evidence" value="ECO:0007669"/>
    <property type="project" value="TreeGrafter"/>
</dbReference>
<dbReference type="RefSeq" id="WP_061930028.1">
    <property type="nucleotide sequence ID" value="NZ_JABCQN010000003.1"/>
</dbReference>
<keyword evidence="2" id="KW-0560">Oxidoreductase</keyword>
<evidence type="ECO:0000256" key="1">
    <source>
        <dbReference type="ARBA" id="ARBA00009410"/>
    </source>
</evidence>